<evidence type="ECO:0000256" key="3">
    <source>
        <dbReference type="ARBA" id="ARBA00023002"/>
    </source>
</evidence>
<evidence type="ECO:0000256" key="6">
    <source>
        <dbReference type="SAM" id="MobiDB-lite"/>
    </source>
</evidence>
<dbReference type="SUPFAM" id="SSF51905">
    <property type="entry name" value="FAD/NAD(P)-binding domain"/>
    <property type="match status" value="1"/>
</dbReference>
<dbReference type="PANTHER" id="PTHR43255:SF1">
    <property type="entry name" value="IRON-SULFUR-BINDING OXIDOREDUCTASE FADF-RELATED"/>
    <property type="match status" value="1"/>
</dbReference>
<keyword evidence="4" id="KW-0408">Iron</keyword>
<name>A0A0H3A8G3_NITV4</name>
<keyword evidence="2" id="KW-0479">Metal-binding</keyword>
<dbReference type="Pfam" id="PF14691">
    <property type="entry name" value="Fer4_20"/>
    <property type="match status" value="1"/>
</dbReference>
<dbReference type="Gene3D" id="1.10.1060.10">
    <property type="entry name" value="Alpha-helical ferredoxin"/>
    <property type="match status" value="2"/>
</dbReference>
<evidence type="ECO:0000256" key="5">
    <source>
        <dbReference type="ARBA" id="ARBA00023014"/>
    </source>
</evidence>
<keyword evidence="3" id="KW-0560">Oxidoreductase</keyword>
<dbReference type="GO" id="GO:0005886">
    <property type="term" value="C:plasma membrane"/>
    <property type="evidence" value="ECO:0007669"/>
    <property type="project" value="TreeGrafter"/>
</dbReference>
<evidence type="ECO:0000256" key="4">
    <source>
        <dbReference type="ARBA" id="ARBA00023004"/>
    </source>
</evidence>
<evidence type="ECO:0000313" key="9">
    <source>
        <dbReference type="Proteomes" id="UP000009173"/>
    </source>
</evidence>
<dbReference type="InterPro" id="IPR051460">
    <property type="entry name" value="HdrC_iron-sulfur_subunit"/>
</dbReference>
<evidence type="ECO:0000256" key="1">
    <source>
        <dbReference type="ARBA" id="ARBA00022485"/>
    </source>
</evidence>
<dbReference type="GO" id="GO:0046872">
    <property type="term" value="F:metal ion binding"/>
    <property type="evidence" value="ECO:0007669"/>
    <property type="project" value="UniProtKB-KW"/>
</dbReference>
<evidence type="ECO:0000313" key="8">
    <source>
        <dbReference type="EMBL" id="ABM28592.1"/>
    </source>
</evidence>
<dbReference type="KEGG" id="dvl:Dvul_1575"/>
<gene>
    <name evidence="8" type="ordered locus">Dvul_1575</name>
</gene>
<dbReference type="PROSITE" id="PS00198">
    <property type="entry name" value="4FE4S_FER_1"/>
    <property type="match status" value="1"/>
</dbReference>
<proteinExistence type="predicted"/>
<evidence type="ECO:0000256" key="2">
    <source>
        <dbReference type="ARBA" id="ARBA00022723"/>
    </source>
</evidence>
<accession>A0A0H3A8G3</accession>
<dbReference type="PANTHER" id="PTHR43255">
    <property type="entry name" value="IRON-SULFUR-BINDING OXIDOREDUCTASE FADF-RELATED-RELATED"/>
    <property type="match status" value="1"/>
</dbReference>
<dbReference type="GO" id="GO:0016491">
    <property type="term" value="F:oxidoreductase activity"/>
    <property type="evidence" value="ECO:0007669"/>
    <property type="project" value="UniProtKB-KW"/>
</dbReference>
<dbReference type="InterPro" id="IPR009051">
    <property type="entry name" value="Helical_ferredxn"/>
</dbReference>
<reference evidence="9" key="1">
    <citation type="journal article" date="2009" name="Environ. Microbiol.">
        <title>Contribution of mobile genetic elements to Desulfovibrio vulgaris genome plasticity.</title>
        <authorList>
            <person name="Walker C.B."/>
            <person name="Stolyar S."/>
            <person name="Chivian D."/>
            <person name="Pinel N."/>
            <person name="Gabster J.A."/>
            <person name="Dehal P.S."/>
            <person name="He Z."/>
            <person name="Yang Z.K."/>
            <person name="Yen H.C."/>
            <person name="Zhou J."/>
            <person name="Wall J.D."/>
            <person name="Hazen T.C."/>
            <person name="Arkin A.P."/>
            <person name="Stahl D.A."/>
        </authorList>
    </citation>
    <scope>NUCLEOTIDE SEQUENCE [LARGE SCALE GENOMIC DNA]</scope>
    <source>
        <strain evidence="9">DP4</strain>
    </source>
</reference>
<dbReference type="InterPro" id="IPR017900">
    <property type="entry name" value="4Fe4S_Fe_S_CS"/>
</dbReference>
<feature type="domain" description="4Fe-4S ferredoxin-type" evidence="7">
    <location>
        <begin position="359"/>
        <end position="389"/>
    </location>
</feature>
<dbReference type="InterPro" id="IPR028261">
    <property type="entry name" value="DPD_II"/>
</dbReference>
<dbReference type="Pfam" id="PF02754">
    <property type="entry name" value="CCG"/>
    <property type="match status" value="2"/>
</dbReference>
<feature type="region of interest" description="Disordered" evidence="6">
    <location>
        <begin position="233"/>
        <end position="252"/>
    </location>
</feature>
<dbReference type="EMBL" id="CP000527">
    <property type="protein sequence ID" value="ABM28592.1"/>
    <property type="molecule type" value="Genomic_DNA"/>
</dbReference>
<sequence length="797" mass="87100">MDQSELRQWESRCTQEEPPRCRAACPLHVDVRAFCTHMAEGDLRKAWGVLCRTLPLPTLLARICDQPCRNACLRNEAGGGLHIAGLERACAEASGRPAPAPPMPRRGLDAVILGGDLAGLAAAWDLSRKGITVALHTLSTAEAILDGLRRPAGHAILDTLSAHLAEEVDTLRRMGVTIHEGPLPPCQAIDEWVASGHAVFIAPVAYPLYCEEDQPPDVVTLGTATPGVFAAIPPARPGDSEGPGETAPGHSPVEMAALGRRAATSMERFLQKVSLVAGREREGVFSTRLFTSLADVVPLSPVVEPPEGYTADEARREAARCIRCECMECVRHCAYLAEYGGYPKQYARRIYNNESIVMGTRQANTMIDSCMMCGLCATVCPEGFDMGALCLDARRSMVHRDKMPPSAHEFALRDMAFANSGTCVVARHEAEKQNSTWLFFPGCQLTASAPGLVESTWCWLQRWLPAIDDAKRSGVGLLAHCCGAPAHWAGREQLHQDTLHTVESHWEELGRPILVTACPSCATTLRNGLPHIPVETLWEKMAEVADKHGLEPFGTPHPWKGDLVLHDPCGTREDEPLRNAVRALLVALGVEYREPALTRERTECCGFGGLVAEANPPLADKLTRGRAERLSAMGTHAVTYCAMCRDRLVKAGTPTAHMLNLFFSTPDTTLEDCTPPAPGYSQRRENRVALCERLKGRSADAQPAPAWASIPIHYTEKAAALMEERRILDSDVRKVLHHAMQSGRWIDDTGDEGVRIACFRPVVVTYWVTYTIDADGGPLVRNVWCHRMHVIDAGGRQ</sequence>
<dbReference type="PROSITE" id="PS51379">
    <property type="entry name" value="4FE4S_FER_2"/>
    <property type="match status" value="1"/>
</dbReference>
<dbReference type="Pfam" id="PF13534">
    <property type="entry name" value="Fer4_17"/>
    <property type="match status" value="1"/>
</dbReference>
<dbReference type="AlphaFoldDB" id="A0A0H3A8G3"/>
<dbReference type="RefSeq" id="WP_011792354.1">
    <property type="nucleotide sequence ID" value="NC_008751.1"/>
</dbReference>
<organism evidence="8 9">
    <name type="scientific">Nitratidesulfovibrio vulgaris (strain DP4)</name>
    <name type="common">Desulfovibrio vulgaris</name>
    <dbReference type="NCBI Taxonomy" id="391774"/>
    <lineage>
        <taxon>Bacteria</taxon>
        <taxon>Pseudomonadati</taxon>
        <taxon>Thermodesulfobacteriota</taxon>
        <taxon>Desulfovibrionia</taxon>
        <taxon>Desulfovibrionales</taxon>
        <taxon>Desulfovibrionaceae</taxon>
        <taxon>Nitratidesulfovibrio</taxon>
    </lineage>
</organism>
<dbReference type="NCBIfam" id="NF045663">
    <property type="entry name" value="diclust_near_Sec"/>
    <property type="match status" value="1"/>
</dbReference>
<dbReference type="SUPFAM" id="SSF46548">
    <property type="entry name" value="alpha-helical ferredoxin"/>
    <property type="match status" value="2"/>
</dbReference>
<dbReference type="HOGENOM" id="CLU_363603_0_0_7"/>
<dbReference type="InterPro" id="IPR036188">
    <property type="entry name" value="FAD/NAD-bd_sf"/>
</dbReference>
<protein>
    <submittedName>
        <fullName evidence="8">Aldehyde dehydrogenase, iron-sulfur subunit</fullName>
    </submittedName>
</protein>
<keyword evidence="5" id="KW-0411">Iron-sulfur</keyword>
<dbReference type="Proteomes" id="UP000009173">
    <property type="component" value="Chromosome"/>
</dbReference>
<evidence type="ECO:0000259" key="7">
    <source>
        <dbReference type="PROSITE" id="PS51379"/>
    </source>
</evidence>
<dbReference type="GO" id="GO:0051539">
    <property type="term" value="F:4 iron, 4 sulfur cluster binding"/>
    <property type="evidence" value="ECO:0007669"/>
    <property type="project" value="UniProtKB-KW"/>
</dbReference>
<dbReference type="InterPro" id="IPR004017">
    <property type="entry name" value="Cys_rich_dom"/>
</dbReference>
<dbReference type="InterPro" id="IPR017896">
    <property type="entry name" value="4Fe4S_Fe-S-bd"/>
</dbReference>
<keyword evidence="1" id="KW-0004">4Fe-4S</keyword>